<evidence type="ECO:0000256" key="16">
    <source>
        <dbReference type="ARBA" id="ARBA00047415"/>
    </source>
</evidence>
<protein>
    <recommendedName>
        <fullName evidence="5 17">Epoxyqueuosine reductase QueH</fullName>
        <ecNumber evidence="4 17">1.17.99.6</ecNumber>
    </recommendedName>
    <alternativeName>
        <fullName evidence="15 17">Queuosine biosynthesis protein QueH</fullName>
    </alternativeName>
</protein>
<evidence type="ECO:0000256" key="3">
    <source>
        <dbReference type="ARBA" id="ARBA00008207"/>
    </source>
</evidence>
<comment type="pathway">
    <text evidence="2 17">tRNA modification; tRNA-queuosine biosynthesis.</text>
</comment>
<dbReference type="UniPathway" id="UPA00392"/>
<keyword evidence="9 17" id="KW-0671">Queuosine biosynthesis</keyword>
<dbReference type="InterPro" id="IPR003828">
    <property type="entry name" value="QueH"/>
</dbReference>
<feature type="binding site" evidence="17">
    <location>
        <position position="10"/>
    </location>
    <ligand>
        <name>[4Fe-4S] cluster</name>
        <dbReference type="ChEBI" id="CHEBI:49883"/>
    </ligand>
</feature>
<proteinExistence type="inferred from homology"/>
<dbReference type="OrthoDB" id="9801033at2"/>
<keyword evidence="19" id="KW-1185">Reference proteome</keyword>
<feature type="binding site" evidence="17">
    <location>
        <position position="88"/>
    </location>
    <ligand>
        <name>[4Fe-4S] cluster</name>
        <dbReference type="ChEBI" id="CHEBI:49883"/>
    </ligand>
</feature>
<dbReference type="HAMAP" id="MF_02089">
    <property type="entry name" value="QueH"/>
    <property type="match status" value="1"/>
</dbReference>
<evidence type="ECO:0000256" key="1">
    <source>
        <dbReference type="ARBA" id="ARBA00002268"/>
    </source>
</evidence>
<evidence type="ECO:0000256" key="15">
    <source>
        <dbReference type="ARBA" id="ARBA00031446"/>
    </source>
</evidence>
<evidence type="ECO:0000256" key="9">
    <source>
        <dbReference type="ARBA" id="ARBA00022785"/>
    </source>
</evidence>
<keyword evidence="14 17" id="KW-0676">Redox-active center</keyword>
<comment type="catalytic activity">
    <reaction evidence="16 17">
        <text>epoxyqueuosine(34) in tRNA + AH2 = queuosine(34) in tRNA + A + H2O</text>
        <dbReference type="Rhea" id="RHEA:32159"/>
        <dbReference type="Rhea" id="RHEA-COMP:18571"/>
        <dbReference type="Rhea" id="RHEA-COMP:18582"/>
        <dbReference type="ChEBI" id="CHEBI:13193"/>
        <dbReference type="ChEBI" id="CHEBI:15377"/>
        <dbReference type="ChEBI" id="CHEBI:17499"/>
        <dbReference type="ChEBI" id="CHEBI:194431"/>
        <dbReference type="ChEBI" id="CHEBI:194443"/>
        <dbReference type="EC" id="1.17.99.6"/>
    </reaction>
</comment>
<keyword evidence="8 17" id="KW-0479">Metal-binding</keyword>
<name>A0A7G6DZN0_THEFR</name>
<dbReference type="GO" id="GO:0052693">
    <property type="term" value="F:epoxyqueuosine reductase activity"/>
    <property type="evidence" value="ECO:0007669"/>
    <property type="project" value="UniProtKB-UniRule"/>
</dbReference>
<keyword evidence="6 17" id="KW-0004">4Fe-4S</keyword>
<evidence type="ECO:0000256" key="4">
    <source>
        <dbReference type="ARBA" id="ARBA00012622"/>
    </source>
</evidence>
<evidence type="ECO:0000256" key="11">
    <source>
        <dbReference type="ARBA" id="ARBA00023004"/>
    </source>
</evidence>
<comment type="similarity">
    <text evidence="3 17">Belongs to the QueH family.</text>
</comment>
<dbReference type="KEGG" id="tfr:BR63_02530"/>
<dbReference type="Proteomes" id="UP000515847">
    <property type="component" value="Chromosome"/>
</dbReference>
<evidence type="ECO:0000256" key="6">
    <source>
        <dbReference type="ARBA" id="ARBA00022485"/>
    </source>
</evidence>
<evidence type="ECO:0000256" key="2">
    <source>
        <dbReference type="ARBA" id="ARBA00004691"/>
    </source>
</evidence>
<evidence type="ECO:0000256" key="8">
    <source>
        <dbReference type="ARBA" id="ARBA00022723"/>
    </source>
</evidence>
<organism evidence="18 19">
    <name type="scientific">Thermanaerosceptrum fracticalcis</name>
    <dbReference type="NCBI Taxonomy" id="1712410"/>
    <lineage>
        <taxon>Bacteria</taxon>
        <taxon>Bacillati</taxon>
        <taxon>Bacillota</taxon>
        <taxon>Clostridia</taxon>
        <taxon>Eubacteriales</taxon>
        <taxon>Peptococcaceae</taxon>
        <taxon>Thermanaerosceptrum</taxon>
    </lineage>
</organism>
<dbReference type="AlphaFoldDB" id="A0A7G6DZN0"/>
<dbReference type="GO" id="GO:0046872">
    <property type="term" value="F:metal ion binding"/>
    <property type="evidence" value="ECO:0007669"/>
    <property type="project" value="UniProtKB-KW"/>
</dbReference>
<evidence type="ECO:0000313" key="19">
    <source>
        <dbReference type="Proteomes" id="UP000515847"/>
    </source>
</evidence>
<accession>A0A7G6DZN0</accession>
<feature type="disulfide bond" description="Redox-active" evidence="17">
    <location>
        <begin position="165"/>
        <end position="167"/>
    </location>
</feature>
<evidence type="ECO:0000256" key="13">
    <source>
        <dbReference type="ARBA" id="ARBA00023157"/>
    </source>
</evidence>
<dbReference type="GO" id="GO:0051539">
    <property type="term" value="F:4 iron, 4 sulfur cluster binding"/>
    <property type="evidence" value="ECO:0007669"/>
    <property type="project" value="UniProtKB-UniRule"/>
</dbReference>
<evidence type="ECO:0000256" key="12">
    <source>
        <dbReference type="ARBA" id="ARBA00023014"/>
    </source>
</evidence>
<evidence type="ECO:0000256" key="5">
    <source>
        <dbReference type="ARBA" id="ARBA00016895"/>
    </source>
</evidence>
<keyword evidence="13 17" id="KW-1015">Disulfide bond</keyword>
<comment type="function">
    <text evidence="1 17">Catalyzes the conversion of epoxyqueuosine (oQ) to queuosine (Q), which is a hypermodified base found in the wobble positions of tRNA(Asp), tRNA(Asn), tRNA(His) and tRNA(Tyr).</text>
</comment>
<dbReference type="Pfam" id="PF02677">
    <property type="entry name" value="QueH"/>
    <property type="match status" value="1"/>
</dbReference>
<gene>
    <name evidence="17" type="primary">queH</name>
    <name evidence="18" type="ORF">BR63_02530</name>
</gene>
<keyword evidence="10 17" id="KW-0560">Oxidoreductase</keyword>
<evidence type="ECO:0000256" key="17">
    <source>
        <dbReference type="HAMAP-Rule" id="MF_02089"/>
    </source>
</evidence>
<dbReference type="EC" id="1.17.99.6" evidence="4 17"/>
<evidence type="ECO:0000313" key="18">
    <source>
        <dbReference type="EMBL" id="QNB45284.1"/>
    </source>
</evidence>
<evidence type="ECO:0000256" key="10">
    <source>
        <dbReference type="ARBA" id="ARBA00023002"/>
    </source>
</evidence>
<feature type="binding site" evidence="17">
    <location>
        <position position="11"/>
    </location>
    <ligand>
        <name>[4Fe-4S] cluster</name>
        <dbReference type="ChEBI" id="CHEBI:49883"/>
    </ligand>
</feature>
<dbReference type="GO" id="GO:0008616">
    <property type="term" value="P:tRNA queuosine(34) biosynthetic process"/>
    <property type="evidence" value="ECO:0007669"/>
    <property type="project" value="UniProtKB-UniRule"/>
</dbReference>
<evidence type="ECO:0000256" key="14">
    <source>
        <dbReference type="ARBA" id="ARBA00023284"/>
    </source>
</evidence>
<feature type="binding site" evidence="17">
    <location>
        <position position="85"/>
    </location>
    <ligand>
        <name>[4Fe-4S] cluster</name>
        <dbReference type="ChEBI" id="CHEBI:49883"/>
    </ligand>
</feature>
<dbReference type="PANTHER" id="PTHR36701:SF1">
    <property type="entry name" value="EPOXYQUEUOSINE REDUCTASE QUEH"/>
    <property type="match status" value="1"/>
</dbReference>
<dbReference type="PANTHER" id="PTHR36701">
    <property type="entry name" value="EPOXYQUEUOSINE REDUCTASE QUEH"/>
    <property type="match status" value="1"/>
</dbReference>
<evidence type="ECO:0000256" key="7">
    <source>
        <dbReference type="ARBA" id="ARBA00022694"/>
    </source>
</evidence>
<keyword evidence="11 17" id="KW-0408">Iron</keyword>
<reference evidence="18 19" key="1">
    <citation type="journal article" date="2019" name="Front. Microbiol.">
        <title>Thermoanaerosceptrum fracticalcis gen. nov. sp. nov., a Novel Fumarate-Fermenting Microorganism From a Deep Fractured Carbonate Aquifer of the US Great Basin.</title>
        <authorList>
            <person name="Hamilton-Brehm S.D."/>
            <person name="Stewart L.E."/>
            <person name="Zavarin M."/>
            <person name="Caldwell M."/>
            <person name="Lawson P.A."/>
            <person name="Onstott T.C."/>
            <person name="Grzymski J."/>
            <person name="Neveux I."/>
            <person name="Lollar B.S."/>
            <person name="Russell C.E."/>
            <person name="Moser D.P."/>
        </authorList>
    </citation>
    <scope>NUCLEOTIDE SEQUENCE [LARGE SCALE GENOMIC DNA]</scope>
    <source>
        <strain evidence="18 19">DRI-13</strain>
    </source>
</reference>
<keyword evidence="7 17" id="KW-0819">tRNA processing</keyword>
<sequence>MKLKILLHSCCGPCSIFPTRKLLEEGHEVRGYFYNPNIHPYTEFQKRLETYQEFAEKTGLPVIIDDNYEIDEFLRQVAFREGERCRICYSLRLKKAAQVARKGQFDAFTTTLLVSPFQKHELIKEIGTAIGEELGIPFYYCDFRPGFKEIVTVSKEQNMYRQQYCGCIYSEKDRYMPKRKPKS</sequence>
<keyword evidence="12 17" id="KW-0411">Iron-sulfur</keyword>
<dbReference type="EMBL" id="CP045798">
    <property type="protein sequence ID" value="QNB45284.1"/>
    <property type="molecule type" value="Genomic_DNA"/>
</dbReference>